<keyword evidence="13" id="KW-1133">Transmembrane helix</keyword>
<dbReference type="STRING" id="36166.T1GTX2"/>
<keyword evidence="9" id="KW-0560">Oxidoreductase</keyword>
<organism evidence="14 15">
    <name type="scientific">Megaselia scalaris</name>
    <name type="common">Humpbacked fly</name>
    <name type="synonym">Phora scalaris</name>
    <dbReference type="NCBI Taxonomy" id="36166"/>
    <lineage>
        <taxon>Eukaryota</taxon>
        <taxon>Metazoa</taxon>
        <taxon>Ecdysozoa</taxon>
        <taxon>Arthropoda</taxon>
        <taxon>Hexapoda</taxon>
        <taxon>Insecta</taxon>
        <taxon>Pterygota</taxon>
        <taxon>Neoptera</taxon>
        <taxon>Endopterygota</taxon>
        <taxon>Diptera</taxon>
        <taxon>Brachycera</taxon>
        <taxon>Muscomorpha</taxon>
        <taxon>Platypezoidea</taxon>
        <taxon>Phoridae</taxon>
        <taxon>Megaseliini</taxon>
        <taxon>Megaselia</taxon>
    </lineage>
</organism>
<evidence type="ECO:0000256" key="7">
    <source>
        <dbReference type="ARBA" id="ARBA00022824"/>
    </source>
</evidence>
<evidence type="ECO:0000256" key="3">
    <source>
        <dbReference type="ARBA" id="ARBA00004586"/>
    </source>
</evidence>
<dbReference type="Gene3D" id="1.10.630.10">
    <property type="entry name" value="Cytochrome P450"/>
    <property type="match status" value="1"/>
</dbReference>
<evidence type="ECO:0000256" key="4">
    <source>
        <dbReference type="ARBA" id="ARBA00010617"/>
    </source>
</evidence>
<keyword evidence="10" id="KW-0408">Iron</keyword>
<accession>T1GTX2</accession>
<evidence type="ECO:0000256" key="6">
    <source>
        <dbReference type="ARBA" id="ARBA00022723"/>
    </source>
</evidence>
<dbReference type="AlphaFoldDB" id="T1GTX2"/>
<dbReference type="GO" id="GO:0020037">
    <property type="term" value="F:heme binding"/>
    <property type="evidence" value="ECO:0007669"/>
    <property type="project" value="InterPro"/>
</dbReference>
<evidence type="ECO:0000256" key="9">
    <source>
        <dbReference type="ARBA" id="ARBA00023002"/>
    </source>
</evidence>
<dbReference type="PANTHER" id="PTHR24292:SF100">
    <property type="entry name" value="CYTOCHROME P450 6A16, ISOFORM B-RELATED"/>
    <property type="match status" value="1"/>
</dbReference>
<keyword evidence="8" id="KW-0492">Microsome</keyword>
<dbReference type="PANTHER" id="PTHR24292">
    <property type="entry name" value="CYTOCHROME P450"/>
    <property type="match status" value="1"/>
</dbReference>
<dbReference type="EMBL" id="CAQQ02096954">
    <property type="status" value="NOT_ANNOTATED_CDS"/>
    <property type="molecule type" value="Genomic_DNA"/>
</dbReference>
<dbReference type="GO" id="GO:0005506">
    <property type="term" value="F:iron ion binding"/>
    <property type="evidence" value="ECO:0007669"/>
    <property type="project" value="InterPro"/>
</dbReference>
<dbReference type="EnsemblMetazoa" id="MESCA007169-RA">
    <property type="protein sequence ID" value="MESCA007169-PA"/>
    <property type="gene ID" value="MESCA007169"/>
</dbReference>
<name>T1GTX2_MEGSC</name>
<dbReference type="Proteomes" id="UP000015102">
    <property type="component" value="Unassembled WGS sequence"/>
</dbReference>
<sequence length="141" mass="16638">MEALKYLFYVALLVVSLFFYVFRRRLSYWKDRGIPHDHPHIIYGNMVGIQTEKNFHEILREYYMKFKNSKPFVGFYMMASPDAMITDLDLIKNSYYACNMELSGVSKGRTVIRDTSQRGVISPLLWLLVVENLSNKQERPL</sequence>
<evidence type="ECO:0000256" key="11">
    <source>
        <dbReference type="ARBA" id="ARBA00023033"/>
    </source>
</evidence>
<dbReference type="HOGENOM" id="CLU_1827519_0_0_1"/>
<comment type="cofactor">
    <cofactor evidence="1">
        <name>heme</name>
        <dbReference type="ChEBI" id="CHEBI:30413"/>
    </cofactor>
</comment>
<keyword evidence="13" id="KW-0812">Transmembrane</keyword>
<reference evidence="14" key="2">
    <citation type="submission" date="2015-06" db="UniProtKB">
        <authorList>
            <consortium name="EnsemblMetazoa"/>
        </authorList>
    </citation>
    <scope>IDENTIFICATION</scope>
</reference>
<evidence type="ECO:0000256" key="8">
    <source>
        <dbReference type="ARBA" id="ARBA00022848"/>
    </source>
</evidence>
<evidence type="ECO:0000313" key="14">
    <source>
        <dbReference type="EnsemblMetazoa" id="MESCA007169-PA"/>
    </source>
</evidence>
<dbReference type="OMA" id="YACNMEL"/>
<keyword evidence="12 13" id="KW-0472">Membrane</keyword>
<evidence type="ECO:0000256" key="13">
    <source>
        <dbReference type="SAM" id="Phobius"/>
    </source>
</evidence>
<keyword evidence="15" id="KW-1185">Reference proteome</keyword>
<proteinExistence type="inferred from homology"/>
<dbReference type="EMBL" id="CAQQ02096955">
    <property type="status" value="NOT_ANNOTATED_CDS"/>
    <property type="molecule type" value="Genomic_DNA"/>
</dbReference>
<evidence type="ECO:0000313" key="15">
    <source>
        <dbReference type="Proteomes" id="UP000015102"/>
    </source>
</evidence>
<protein>
    <recommendedName>
        <fullName evidence="16">Cytochrome P450</fullName>
    </recommendedName>
</protein>
<dbReference type="InterPro" id="IPR050476">
    <property type="entry name" value="Insect_CytP450_Detox"/>
</dbReference>
<dbReference type="InterPro" id="IPR036396">
    <property type="entry name" value="Cyt_P450_sf"/>
</dbReference>
<evidence type="ECO:0000256" key="1">
    <source>
        <dbReference type="ARBA" id="ARBA00001971"/>
    </source>
</evidence>
<evidence type="ECO:0000256" key="10">
    <source>
        <dbReference type="ARBA" id="ARBA00023004"/>
    </source>
</evidence>
<keyword evidence="6" id="KW-0479">Metal-binding</keyword>
<keyword evidence="5" id="KW-0349">Heme</keyword>
<dbReference type="GO" id="GO:0005789">
    <property type="term" value="C:endoplasmic reticulum membrane"/>
    <property type="evidence" value="ECO:0007669"/>
    <property type="project" value="UniProtKB-SubCell"/>
</dbReference>
<feature type="transmembrane region" description="Helical" evidence="13">
    <location>
        <begin position="6"/>
        <end position="22"/>
    </location>
</feature>
<evidence type="ECO:0000256" key="12">
    <source>
        <dbReference type="ARBA" id="ARBA00023136"/>
    </source>
</evidence>
<evidence type="ECO:0000256" key="5">
    <source>
        <dbReference type="ARBA" id="ARBA00022617"/>
    </source>
</evidence>
<keyword evidence="11" id="KW-0503">Monooxygenase</keyword>
<dbReference type="SUPFAM" id="SSF48264">
    <property type="entry name" value="Cytochrome P450"/>
    <property type="match status" value="1"/>
</dbReference>
<comment type="subcellular location">
    <subcellularLocation>
        <location evidence="3">Endoplasmic reticulum membrane</location>
    </subcellularLocation>
    <subcellularLocation>
        <location evidence="2">Microsome membrane</location>
    </subcellularLocation>
</comment>
<dbReference type="GO" id="GO:0016705">
    <property type="term" value="F:oxidoreductase activity, acting on paired donors, with incorporation or reduction of molecular oxygen"/>
    <property type="evidence" value="ECO:0007669"/>
    <property type="project" value="InterPro"/>
</dbReference>
<keyword evidence="7" id="KW-0256">Endoplasmic reticulum</keyword>
<comment type="similarity">
    <text evidence="4">Belongs to the cytochrome P450 family.</text>
</comment>
<reference evidence="15" key="1">
    <citation type="submission" date="2013-02" db="EMBL/GenBank/DDBJ databases">
        <authorList>
            <person name="Hughes D."/>
        </authorList>
    </citation>
    <scope>NUCLEOTIDE SEQUENCE</scope>
    <source>
        <strain>Durham</strain>
        <strain evidence="15">NC isolate 2 -- Noor lab</strain>
    </source>
</reference>
<evidence type="ECO:0008006" key="16">
    <source>
        <dbReference type="Google" id="ProtNLM"/>
    </source>
</evidence>
<evidence type="ECO:0000256" key="2">
    <source>
        <dbReference type="ARBA" id="ARBA00004524"/>
    </source>
</evidence>
<dbReference type="GO" id="GO:0004497">
    <property type="term" value="F:monooxygenase activity"/>
    <property type="evidence" value="ECO:0007669"/>
    <property type="project" value="UniProtKB-KW"/>
</dbReference>